<feature type="transmembrane region" description="Helical" evidence="7">
    <location>
        <begin position="21"/>
        <end position="39"/>
    </location>
</feature>
<dbReference type="InterPro" id="IPR020846">
    <property type="entry name" value="MFS_dom"/>
</dbReference>
<keyword evidence="3" id="KW-1003">Cell membrane</keyword>
<reference evidence="9" key="1">
    <citation type="submission" date="2022-06" db="EMBL/GenBank/DDBJ databases">
        <title>Vallitalea longa sp. nov., an anaerobic bacterium isolated from marine sediment.</title>
        <authorList>
            <person name="Hirano S."/>
            <person name="Terahara T."/>
            <person name="Mori K."/>
            <person name="Hamada M."/>
            <person name="Matsumoto R."/>
            <person name="Kobayashi T."/>
        </authorList>
    </citation>
    <scope>NUCLEOTIDE SEQUENCE</scope>
    <source>
        <strain evidence="9">SH18-1</strain>
    </source>
</reference>
<evidence type="ECO:0000313" key="10">
    <source>
        <dbReference type="Proteomes" id="UP001144256"/>
    </source>
</evidence>
<feature type="transmembrane region" description="Helical" evidence="7">
    <location>
        <begin position="78"/>
        <end position="101"/>
    </location>
</feature>
<sequence length="406" mass="45332">MNKIVVNNQMSNITLISLSRFISYFGDGVFFIGVNWFIYNESGSILFLSLFQAISGIPIILSIPFIGVLADRFSRKKLVISADILRCFIIVLLIVCVNFNYYIIPLFIAKVLLSLLETTYFISFSGLVVDSIKKDNLVSFNSTSTIAYQFGYLLGSASAGFIISIVGNVGVLVVDAISFILSAFSIMFVKRIVTTNEYHSIEKKDKIKYFTNIVEGLRIIRLNKVLRSIVIFSIPGPLLISLINLLEPAFISNILKGTATSLGFVDTALGIGTIFGALFIGILKKAKKENIYLWLGYILVSLGFVVFATVPTVLLAIVVNFFIGVFHSGIGIIYNSNIQYRCDKEYIGRITSFKRIIQNILATLILIVFGGIGSLLNYRYLFVILSIMTLLTGLFCYFIFRKKYKL</sequence>
<keyword evidence="6 7" id="KW-0472">Membrane</keyword>
<feature type="transmembrane region" description="Helical" evidence="7">
    <location>
        <begin position="356"/>
        <end position="374"/>
    </location>
</feature>
<dbReference type="RefSeq" id="WP_281817668.1">
    <property type="nucleotide sequence ID" value="NZ_BRLB01000013.1"/>
</dbReference>
<evidence type="ECO:0000256" key="7">
    <source>
        <dbReference type="SAM" id="Phobius"/>
    </source>
</evidence>
<feature type="transmembrane region" description="Helical" evidence="7">
    <location>
        <begin position="291"/>
        <end position="308"/>
    </location>
</feature>
<name>A0A9W5YEG2_9FIRM</name>
<dbReference type="GO" id="GO:0022857">
    <property type="term" value="F:transmembrane transporter activity"/>
    <property type="evidence" value="ECO:0007669"/>
    <property type="project" value="InterPro"/>
</dbReference>
<dbReference type="AlphaFoldDB" id="A0A9W5YEG2"/>
<evidence type="ECO:0000259" key="8">
    <source>
        <dbReference type="PROSITE" id="PS50850"/>
    </source>
</evidence>
<dbReference type="Proteomes" id="UP001144256">
    <property type="component" value="Unassembled WGS sequence"/>
</dbReference>
<evidence type="ECO:0000256" key="5">
    <source>
        <dbReference type="ARBA" id="ARBA00022989"/>
    </source>
</evidence>
<keyword evidence="2" id="KW-0813">Transport</keyword>
<dbReference type="GO" id="GO:0005886">
    <property type="term" value="C:plasma membrane"/>
    <property type="evidence" value="ECO:0007669"/>
    <property type="project" value="UniProtKB-SubCell"/>
</dbReference>
<dbReference type="Gene3D" id="1.20.1250.20">
    <property type="entry name" value="MFS general substrate transporter like domains"/>
    <property type="match status" value="2"/>
</dbReference>
<feature type="transmembrane region" description="Helical" evidence="7">
    <location>
        <begin position="380"/>
        <end position="400"/>
    </location>
</feature>
<comment type="subcellular location">
    <subcellularLocation>
        <location evidence="1">Cell membrane</location>
        <topology evidence="1">Multi-pass membrane protein</topology>
    </subcellularLocation>
</comment>
<comment type="caution">
    <text evidence="9">The sequence shown here is derived from an EMBL/GenBank/DDBJ whole genome shotgun (WGS) entry which is preliminary data.</text>
</comment>
<accession>A0A9W5YEG2</accession>
<dbReference type="InterPro" id="IPR036259">
    <property type="entry name" value="MFS_trans_sf"/>
</dbReference>
<feature type="transmembrane region" description="Helical" evidence="7">
    <location>
        <begin position="314"/>
        <end position="335"/>
    </location>
</feature>
<evidence type="ECO:0000256" key="3">
    <source>
        <dbReference type="ARBA" id="ARBA00022475"/>
    </source>
</evidence>
<dbReference type="CDD" id="cd06173">
    <property type="entry name" value="MFS_MefA_like"/>
    <property type="match status" value="1"/>
</dbReference>
<dbReference type="PANTHER" id="PTHR23513">
    <property type="entry name" value="INTEGRAL MEMBRANE EFFLUX PROTEIN-RELATED"/>
    <property type="match status" value="1"/>
</dbReference>
<dbReference type="EMBL" id="BRLB01000013">
    <property type="protein sequence ID" value="GKX31025.1"/>
    <property type="molecule type" value="Genomic_DNA"/>
</dbReference>
<feature type="transmembrane region" description="Helical" evidence="7">
    <location>
        <begin position="150"/>
        <end position="170"/>
    </location>
</feature>
<feature type="transmembrane region" description="Helical" evidence="7">
    <location>
        <begin position="225"/>
        <end position="246"/>
    </location>
</feature>
<feature type="domain" description="Major facilitator superfamily (MFS) profile" evidence="8">
    <location>
        <begin position="171"/>
        <end position="406"/>
    </location>
</feature>
<dbReference type="InterPro" id="IPR011701">
    <property type="entry name" value="MFS"/>
</dbReference>
<feature type="transmembrane region" description="Helical" evidence="7">
    <location>
        <begin position="258"/>
        <end position="279"/>
    </location>
</feature>
<dbReference type="PROSITE" id="PS50850">
    <property type="entry name" value="MFS"/>
    <property type="match status" value="1"/>
</dbReference>
<protein>
    <submittedName>
        <fullName evidence="9">MFS transporter</fullName>
    </submittedName>
</protein>
<feature type="transmembrane region" description="Helical" evidence="7">
    <location>
        <begin position="45"/>
        <end position="66"/>
    </location>
</feature>
<evidence type="ECO:0000256" key="1">
    <source>
        <dbReference type="ARBA" id="ARBA00004651"/>
    </source>
</evidence>
<evidence type="ECO:0000256" key="2">
    <source>
        <dbReference type="ARBA" id="ARBA00022448"/>
    </source>
</evidence>
<dbReference type="Pfam" id="PF07690">
    <property type="entry name" value="MFS_1"/>
    <property type="match status" value="1"/>
</dbReference>
<keyword evidence="10" id="KW-1185">Reference proteome</keyword>
<organism evidence="9 10">
    <name type="scientific">Vallitalea longa</name>
    <dbReference type="NCBI Taxonomy" id="2936439"/>
    <lineage>
        <taxon>Bacteria</taxon>
        <taxon>Bacillati</taxon>
        <taxon>Bacillota</taxon>
        <taxon>Clostridia</taxon>
        <taxon>Lachnospirales</taxon>
        <taxon>Vallitaleaceae</taxon>
        <taxon>Vallitalea</taxon>
    </lineage>
</organism>
<evidence type="ECO:0000313" key="9">
    <source>
        <dbReference type="EMBL" id="GKX31025.1"/>
    </source>
</evidence>
<evidence type="ECO:0000256" key="4">
    <source>
        <dbReference type="ARBA" id="ARBA00022692"/>
    </source>
</evidence>
<proteinExistence type="predicted"/>
<keyword evidence="4 7" id="KW-0812">Transmembrane</keyword>
<dbReference type="SUPFAM" id="SSF103473">
    <property type="entry name" value="MFS general substrate transporter"/>
    <property type="match status" value="1"/>
</dbReference>
<keyword evidence="5 7" id="KW-1133">Transmembrane helix</keyword>
<dbReference type="PANTHER" id="PTHR23513:SF11">
    <property type="entry name" value="STAPHYLOFERRIN A TRANSPORTER"/>
    <property type="match status" value="1"/>
</dbReference>
<evidence type="ECO:0000256" key="6">
    <source>
        <dbReference type="ARBA" id="ARBA00023136"/>
    </source>
</evidence>
<gene>
    <name evidence="9" type="ORF">SH1V18_35050</name>
</gene>